<feature type="transmembrane region" description="Helical" evidence="1">
    <location>
        <begin position="364"/>
        <end position="385"/>
    </location>
</feature>
<dbReference type="AlphaFoldDB" id="F8F386"/>
<evidence type="ECO:0000256" key="2">
    <source>
        <dbReference type="SAM" id="SignalP"/>
    </source>
</evidence>
<feature type="transmembrane region" description="Helical" evidence="1">
    <location>
        <begin position="397"/>
        <end position="417"/>
    </location>
</feature>
<dbReference type="KEGG" id="scd:Spica_2300"/>
<dbReference type="Proteomes" id="UP000000503">
    <property type="component" value="Chromosome"/>
</dbReference>
<dbReference type="eggNOG" id="COG0785">
    <property type="taxonomic scope" value="Bacteria"/>
</dbReference>
<dbReference type="STRING" id="744872.Spica_2300"/>
<proteinExistence type="predicted"/>
<feature type="transmembrane region" description="Helical" evidence="1">
    <location>
        <begin position="225"/>
        <end position="249"/>
    </location>
</feature>
<dbReference type="HOGENOM" id="CLU_046133_1_0_12"/>
<sequence>MRPPAFINLNFLFLLFILMNPLWAEAGMAGDGQSGETRSIPSPERRIQGVYFTETGCKHCDLFLYSQKQKYEATSGVHLDLETYDILSPEGYKRCVDLLAERGLPFTVFPVLFIGNNVYRGSTEIEQNVPLELAAIRDTGKARLTVPVSGGSPAVSLAAETKSAVPAASGESAPGSVPAPGTAAAFGTLLTILAAGLLDGINPCAFSTLLFFLSFIALRRQEKRALMIVGCSFIGAVFFAYFLMGLGLLQALRSLLSAGRATYYVKGAVSLVAAVLVVLNLRDAQLARQGRARESILQMPQGLKQLSHRVIRSFSVLPLMALGAALTGFLVSVIELACTGQVYLPTLVYMNQSSLSHWSMFLLMLYNVGFIIPLVVVFILVFVGLQHEKIRGWYGKHLCVVRLSTAVLFGVMGMVVWL</sequence>
<keyword evidence="1" id="KW-0812">Transmembrane</keyword>
<organism evidence="3 4">
    <name type="scientific">Gracilinema caldarium (strain ATCC 51460 / DSM 7334 / H1)</name>
    <name type="common">Treponema caldarium</name>
    <dbReference type="NCBI Taxonomy" id="744872"/>
    <lineage>
        <taxon>Bacteria</taxon>
        <taxon>Pseudomonadati</taxon>
        <taxon>Spirochaetota</taxon>
        <taxon>Spirochaetia</taxon>
        <taxon>Spirochaetales</taxon>
        <taxon>Breznakiellaceae</taxon>
        <taxon>Gracilinema</taxon>
    </lineage>
</organism>
<keyword evidence="2" id="KW-0732">Signal</keyword>
<evidence type="ECO:0000256" key="1">
    <source>
        <dbReference type="SAM" id="Phobius"/>
    </source>
</evidence>
<keyword evidence="4" id="KW-1185">Reference proteome</keyword>
<gene>
    <name evidence="3" type="ordered locus">Spica_2300</name>
</gene>
<keyword evidence="1" id="KW-0472">Membrane</keyword>
<feature type="transmembrane region" description="Helical" evidence="1">
    <location>
        <begin position="200"/>
        <end position="218"/>
    </location>
</feature>
<feature type="transmembrane region" description="Helical" evidence="1">
    <location>
        <begin position="261"/>
        <end position="281"/>
    </location>
</feature>
<name>F8F386_GRAC1</name>
<evidence type="ECO:0000313" key="4">
    <source>
        <dbReference type="Proteomes" id="UP000000503"/>
    </source>
</evidence>
<feature type="transmembrane region" description="Helical" evidence="1">
    <location>
        <begin position="316"/>
        <end position="344"/>
    </location>
</feature>
<dbReference type="OrthoDB" id="9797355at2"/>
<accession>F8F386</accession>
<reference evidence="4" key="1">
    <citation type="journal article" date="2013" name="Stand. Genomic Sci.">
        <title>Genome sequence of the thermophilic fresh-water bacterium Spirochaeta caldaria type strain (H1(T)), reclassification of Spirochaeta caldaria, Spirochaeta stenostrepta, and Spirochaeta zuelzerae in the genus Treponema as Treponema caldaria comb. nov., Treponema stenostrepta comb. nov., and Treponema zuelzerae comb. nov., and emendation of the genus Treponema.</title>
        <authorList>
            <person name="Abt B."/>
            <person name="Goker M."/>
            <person name="Scheuner C."/>
            <person name="Han C."/>
            <person name="Lu M."/>
            <person name="Misra M."/>
            <person name="Lapidus A."/>
            <person name="Nolan M."/>
            <person name="Lucas S."/>
            <person name="Hammon N."/>
            <person name="Deshpande S."/>
            <person name="Cheng J.F."/>
            <person name="Tapia R."/>
            <person name="Goodwin L.A."/>
            <person name="Pitluck S."/>
            <person name="Liolios K."/>
            <person name="Pagani I."/>
            <person name="Ivanova N."/>
            <person name="Mavromatis K."/>
            <person name="Mikhailova N."/>
            <person name="Huntemann M."/>
            <person name="Pati A."/>
            <person name="Chen A."/>
            <person name="Palaniappan K."/>
            <person name="Land M."/>
            <person name="Hauser L."/>
            <person name="Jeffries C.D."/>
            <person name="Rohde M."/>
            <person name="Spring S."/>
            <person name="Gronow S."/>
            <person name="Detter J.C."/>
            <person name="Bristow J."/>
            <person name="Eisen J.A."/>
            <person name="Markowitz V."/>
            <person name="Hugenholtz P."/>
            <person name="Kyrpides N.C."/>
            <person name="Woyke T."/>
            <person name="Klenk H.P."/>
        </authorList>
    </citation>
    <scope>NUCLEOTIDE SEQUENCE</scope>
    <source>
        <strain evidence="4">ATCC 51460 / DSM 7334 / H1</strain>
    </source>
</reference>
<dbReference type="RefSeq" id="WP_013969693.1">
    <property type="nucleotide sequence ID" value="NC_015732.1"/>
</dbReference>
<protein>
    <submittedName>
        <fullName evidence="3">Uncharacterized protein</fullName>
    </submittedName>
</protein>
<dbReference type="EMBL" id="CP002868">
    <property type="protein sequence ID" value="AEJ20412.1"/>
    <property type="molecule type" value="Genomic_DNA"/>
</dbReference>
<evidence type="ECO:0000313" key="3">
    <source>
        <dbReference type="EMBL" id="AEJ20412.1"/>
    </source>
</evidence>
<feature type="signal peptide" evidence="2">
    <location>
        <begin position="1"/>
        <end position="24"/>
    </location>
</feature>
<keyword evidence="1" id="KW-1133">Transmembrane helix</keyword>
<feature type="chain" id="PRO_5003376546" evidence="2">
    <location>
        <begin position="25"/>
        <end position="418"/>
    </location>
</feature>